<accession>A0A2U1N8X5</accession>
<protein>
    <submittedName>
        <fullName evidence="1">Uncharacterized protein</fullName>
    </submittedName>
</protein>
<name>A0A2U1N8X5_ARTAN</name>
<evidence type="ECO:0000313" key="1">
    <source>
        <dbReference type="EMBL" id="PWA69959.1"/>
    </source>
</evidence>
<reference evidence="1 2" key="1">
    <citation type="journal article" date="2018" name="Mol. Plant">
        <title>The genome of Artemisia annua provides insight into the evolution of Asteraceae family and artemisinin biosynthesis.</title>
        <authorList>
            <person name="Shen Q."/>
            <person name="Zhang L."/>
            <person name="Liao Z."/>
            <person name="Wang S."/>
            <person name="Yan T."/>
            <person name="Shi P."/>
            <person name="Liu M."/>
            <person name="Fu X."/>
            <person name="Pan Q."/>
            <person name="Wang Y."/>
            <person name="Lv Z."/>
            <person name="Lu X."/>
            <person name="Zhang F."/>
            <person name="Jiang W."/>
            <person name="Ma Y."/>
            <person name="Chen M."/>
            <person name="Hao X."/>
            <person name="Li L."/>
            <person name="Tang Y."/>
            <person name="Lv G."/>
            <person name="Zhou Y."/>
            <person name="Sun X."/>
            <person name="Brodelius P.E."/>
            <person name="Rose J.K.C."/>
            <person name="Tang K."/>
        </authorList>
    </citation>
    <scope>NUCLEOTIDE SEQUENCE [LARGE SCALE GENOMIC DNA]</scope>
    <source>
        <strain evidence="2">cv. Huhao1</strain>
        <tissue evidence="1">Leaf</tissue>
    </source>
</reference>
<comment type="caution">
    <text evidence="1">The sequence shown here is derived from an EMBL/GenBank/DDBJ whole genome shotgun (WGS) entry which is preliminary data.</text>
</comment>
<proteinExistence type="predicted"/>
<dbReference type="Proteomes" id="UP000245207">
    <property type="component" value="Unassembled WGS sequence"/>
</dbReference>
<evidence type="ECO:0000313" key="2">
    <source>
        <dbReference type="Proteomes" id="UP000245207"/>
    </source>
</evidence>
<dbReference type="EMBL" id="PKPP01003329">
    <property type="protein sequence ID" value="PWA69959.1"/>
    <property type="molecule type" value="Genomic_DNA"/>
</dbReference>
<organism evidence="1 2">
    <name type="scientific">Artemisia annua</name>
    <name type="common">Sweet wormwood</name>
    <dbReference type="NCBI Taxonomy" id="35608"/>
    <lineage>
        <taxon>Eukaryota</taxon>
        <taxon>Viridiplantae</taxon>
        <taxon>Streptophyta</taxon>
        <taxon>Embryophyta</taxon>
        <taxon>Tracheophyta</taxon>
        <taxon>Spermatophyta</taxon>
        <taxon>Magnoliopsida</taxon>
        <taxon>eudicotyledons</taxon>
        <taxon>Gunneridae</taxon>
        <taxon>Pentapetalae</taxon>
        <taxon>asterids</taxon>
        <taxon>campanulids</taxon>
        <taxon>Asterales</taxon>
        <taxon>Asteraceae</taxon>
        <taxon>Asteroideae</taxon>
        <taxon>Anthemideae</taxon>
        <taxon>Artemisiinae</taxon>
        <taxon>Artemisia</taxon>
    </lineage>
</organism>
<sequence length="137" mass="15229">MLVQMIRLQTLKTTASAGYQGSAILPRLCEEGAGSSSINGRAAFCEALPDVADNRIQVSTAICMRFLHTGNSSLYRTRRRYTVPVRSAVLWVLTHQTFGVKNWSFVSTVPAARLGFKRNTVECRESRIGKQPIEVPR</sequence>
<gene>
    <name evidence="1" type="ORF">CTI12_AA201600</name>
</gene>
<dbReference type="AlphaFoldDB" id="A0A2U1N8X5"/>
<keyword evidence="2" id="KW-1185">Reference proteome</keyword>